<evidence type="ECO:0000313" key="2">
    <source>
        <dbReference type="EMBL" id="KAF2029075.1"/>
    </source>
</evidence>
<protein>
    <submittedName>
        <fullName evidence="2">Uncharacterized protein</fullName>
    </submittedName>
</protein>
<feature type="compositionally biased region" description="Basic and acidic residues" evidence="1">
    <location>
        <begin position="489"/>
        <end position="527"/>
    </location>
</feature>
<comment type="caution">
    <text evidence="2">The sequence shown here is derived from an EMBL/GenBank/DDBJ whole genome shotgun (WGS) entry which is preliminary data.</text>
</comment>
<feature type="region of interest" description="Disordered" evidence="1">
    <location>
        <begin position="199"/>
        <end position="229"/>
    </location>
</feature>
<feature type="compositionally biased region" description="Low complexity" evidence="1">
    <location>
        <begin position="98"/>
        <end position="109"/>
    </location>
</feature>
<gene>
    <name evidence="2" type="ORF">EK21DRAFT_113302</name>
</gene>
<feature type="compositionally biased region" description="Basic and acidic residues" evidence="1">
    <location>
        <begin position="385"/>
        <end position="404"/>
    </location>
</feature>
<dbReference type="OrthoDB" id="3800349at2759"/>
<feature type="region of interest" description="Disordered" evidence="1">
    <location>
        <begin position="319"/>
        <end position="404"/>
    </location>
</feature>
<feature type="region of interest" description="Disordered" evidence="1">
    <location>
        <begin position="22"/>
        <end position="182"/>
    </location>
</feature>
<reference evidence="2" key="1">
    <citation type="journal article" date="2020" name="Stud. Mycol.">
        <title>101 Dothideomycetes genomes: a test case for predicting lifestyles and emergence of pathogens.</title>
        <authorList>
            <person name="Haridas S."/>
            <person name="Albert R."/>
            <person name="Binder M."/>
            <person name="Bloem J."/>
            <person name="Labutti K."/>
            <person name="Salamov A."/>
            <person name="Andreopoulos B."/>
            <person name="Baker S."/>
            <person name="Barry K."/>
            <person name="Bills G."/>
            <person name="Bluhm B."/>
            <person name="Cannon C."/>
            <person name="Castanera R."/>
            <person name="Culley D."/>
            <person name="Daum C."/>
            <person name="Ezra D."/>
            <person name="Gonzalez J."/>
            <person name="Henrissat B."/>
            <person name="Kuo A."/>
            <person name="Liang C."/>
            <person name="Lipzen A."/>
            <person name="Lutzoni F."/>
            <person name="Magnuson J."/>
            <person name="Mondo S."/>
            <person name="Nolan M."/>
            <person name="Ohm R."/>
            <person name="Pangilinan J."/>
            <person name="Park H.-J."/>
            <person name="Ramirez L."/>
            <person name="Alfaro M."/>
            <person name="Sun H."/>
            <person name="Tritt A."/>
            <person name="Yoshinaga Y."/>
            <person name="Zwiers L.-H."/>
            <person name="Turgeon B."/>
            <person name="Goodwin S."/>
            <person name="Spatafora J."/>
            <person name="Crous P."/>
            <person name="Grigoriev I."/>
        </authorList>
    </citation>
    <scope>NUCLEOTIDE SEQUENCE</scope>
    <source>
        <strain evidence="2">CBS 110217</strain>
    </source>
</reference>
<feature type="compositionally biased region" description="Basic and acidic residues" evidence="1">
    <location>
        <begin position="437"/>
        <end position="457"/>
    </location>
</feature>
<feature type="compositionally biased region" description="Basic and acidic residues" evidence="1">
    <location>
        <begin position="33"/>
        <end position="55"/>
    </location>
</feature>
<feature type="compositionally biased region" description="Basic residues" evidence="1">
    <location>
        <begin position="86"/>
        <end position="97"/>
    </location>
</feature>
<keyword evidence="3" id="KW-1185">Reference proteome</keyword>
<feature type="compositionally biased region" description="Basic and acidic residues" evidence="1">
    <location>
        <begin position="114"/>
        <end position="129"/>
    </location>
</feature>
<feature type="compositionally biased region" description="Basic residues" evidence="1">
    <location>
        <begin position="368"/>
        <end position="384"/>
    </location>
</feature>
<feature type="compositionally biased region" description="Basic residues" evidence="1">
    <location>
        <begin position="458"/>
        <end position="468"/>
    </location>
</feature>
<sequence length="555" mass="61879">MSVLAFKAIGYGAEQIPDKFFEKIPGGFFTPAENKKIKDGRDKKARERHQSEQRSKRSSRPARSPQTDYSDYSAYDDTDYEQERDRRKKDRRRRAKSVGRSSSRSLSRGRNYRRSSDLDGQHIDTRDMAQAEQGGPYFPPPPSSEYRPYNPQEYAAGRPQGDYRSSSAEQPYYPPQVNDFSHSRRATFPTMTAYSIPVHASPLTRPPMLGSRPPSNLSTPRSPQPPMLNLLRYGTPVSAAFSPSTEPPLAALFARPRTNTPQQPAAHSSSTASRYTPGPGYAPSAPVNTNIPAPPAGNTAPYVPYNPADYASPVGGYQAAGNAYPSPPPFSRQRSNSQPANPPYPTASYLPASADQRMTAYDSANHSPSRRGSTKSRRSHRHRARSADTHSSRKDDRRDGSRMTKMRERFDDGFLHDEGLAATVGGAAAGAMGGKAIADKRSKSGGAHRDGSRDRSRSRSRHRAHSRAGSRAGSRDRSPARGIRARSRSIIDRFRSKSRGVDSREKSRDRSRDRYSRPDHGYERGRDEEYDYFSSDTEGDGSPVTTRRHRKRRDY</sequence>
<name>A0A9P4H8M8_9PLEO</name>
<accession>A0A9P4H8M8</accession>
<feature type="region of interest" description="Disordered" evidence="1">
    <location>
        <begin position="430"/>
        <end position="555"/>
    </location>
</feature>
<feature type="region of interest" description="Disordered" evidence="1">
    <location>
        <begin position="258"/>
        <end position="293"/>
    </location>
</feature>
<dbReference type="Proteomes" id="UP000799777">
    <property type="component" value="Unassembled WGS sequence"/>
</dbReference>
<dbReference type="AlphaFoldDB" id="A0A9P4H8M8"/>
<proteinExistence type="predicted"/>
<evidence type="ECO:0000256" key="1">
    <source>
        <dbReference type="SAM" id="MobiDB-lite"/>
    </source>
</evidence>
<feature type="compositionally biased region" description="Basic residues" evidence="1">
    <location>
        <begin position="546"/>
        <end position="555"/>
    </location>
</feature>
<dbReference type="EMBL" id="ML978205">
    <property type="protein sequence ID" value="KAF2029075.1"/>
    <property type="molecule type" value="Genomic_DNA"/>
</dbReference>
<organism evidence="2 3">
    <name type="scientific">Setomelanomma holmii</name>
    <dbReference type="NCBI Taxonomy" id="210430"/>
    <lineage>
        <taxon>Eukaryota</taxon>
        <taxon>Fungi</taxon>
        <taxon>Dikarya</taxon>
        <taxon>Ascomycota</taxon>
        <taxon>Pezizomycotina</taxon>
        <taxon>Dothideomycetes</taxon>
        <taxon>Pleosporomycetidae</taxon>
        <taxon>Pleosporales</taxon>
        <taxon>Pleosporineae</taxon>
        <taxon>Phaeosphaeriaceae</taxon>
        <taxon>Setomelanomma</taxon>
    </lineage>
</organism>
<feature type="compositionally biased region" description="Low complexity" evidence="1">
    <location>
        <begin position="61"/>
        <end position="73"/>
    </location>
</feature>
<feature type="compositionally biased region" description="Polar residues" evidence="1">
    <location>
        <begin position="258"/>
        <end position="274"/>
    </location>
</feature>
<evidence type="ECO:0000313" key="3">
    <source>
        <dbReference type="Proteomes" id="UP000799777"/>
    </source>
</evidence>